<feature type="compositionally biased region" description="Basic and acidic residues" evidence="1">
    <location>
        <begin position="550"/>
        <end position="560"/>
    </location>
</feature>
<keyword evidence="2" id="KW-1133">Transmembrane helix</keyword>
<evidence type="ECO:0000313" key="4">
    <source>
        <dbReference type="Proteomes" id="UP000593572"/>
    </source>
</evidence>
<keyword evidence="2" id="KW-0472">Membrane</keyword>
<comment type="caution">
    <text evidence="3">The sequence shown here is derived from an EMBL/GenBank/DDBJ whole genome shotgun (WGS) entry which is preliminary data.</text>
</comment>
<accession>A0A7J8M071</accession>
<feature type="compositionally biased region" description="Polar residues" evidence="1">
    <location>
        <begin position="485"/>
        <end position="503"/>
    </location>
</feature>
<feature type="compositionally biased region" description="Polar residues" evidence="1">
    <location>
        <begin position="457"/>
        <end position="468"/>
    </location>
</feature>
<keyword evidence="4" id="KW-1185">Reference proteome</keyword>
<feature type="transmembrane region" description="Helical" evidence="2">
    <location>
        <begin position="117"/>
        <end position="136"/>
    </location>
</feature>
<organism evidence="3 4">
    <name type="scientific">Gossypium lobatum</name>
    <dbReference type="NCBI Taxonomy" id="34289"/>
    <lineage>
        <taxon>Eukaryota</taxon>
        <taxon>Viridiplantae</taxon>
        <taxon>Streptophyta</taxon>
        <taxon>Embryophyta</taxon>
        <taxon>Tracheophyta</taxon>
        <taxon>Spermatophyta</taxon>
        <taxon>Magnoliopsida</taxon>
        <taxon>eudicotyledons</taxon>
        <taxon>Gunneridae</taxon>
        <taxon>Pentapetalae</taxon>
        <taxon>rosids</taxon>
        <taxon>malvids</taxon>
        <taxon>Malvales</taxon>
        <taxon>Malvaceae</taxon>
        <taxon>Malvoideae</taxon>
        <taxon>Gossypium</taxon>
    </lineage>
</organism>
<dbReference type="PANTHER" id="PTHR31115">
    <property type="entry name" value="OS05G0107300 PROTEIN"/>
    <property type="match status" value="1"/>
</dbReference>
<evidence type="ECO:0000256" key="2">
    <source>
        <dbReference type="SAM" id="Phobius"/>
    </source>
</evidence>
<gene>
    <name evidence="3" type="ORF">Golob_015060</name>
</gene>
<feature type="region of interest" description="Disordered" evidence="1">
    <location>
        <begin position="449"/>
        <end position="655"/>
    </location>
</feature>
<proteinExistence type="predicted"/>
<feature type="compositionally biased region" description="Polar residues" evidence="1">
    <location>
        <begin position="1174"/>
        <end position="1191"/>
    </location>
</feature>
<feature type="region of interest" description="Disordered" evidence="1">
    <location>
        <begin position="382"/>
        <end position="408"/>
    </location>
</feature>
<feature type="compositionally biased region" description="Basic and acidic residues" evidence="1">
    <location>
        <begin position="1153"/>
        <end position="1162"/>
    </location>
</feature>
<reference evidence="3 4" key="1">
    <citation type="journal article" date="2019" name="Genome Biol. Evol.">
        <title>Insights into the evolution of the New World diploid cottons (Gossypium, subgenus Houzingenia) based on genome sequencing.</title>
        <authorList>
            <person name="Grover C.E."/>
            <person name="Arick M.A. 2nd"/>
            <person name="Thrash A."/>
            <person name="Conover J.L."/>
            <person name="Sanders W.S."/>
            <person name="Peterson D.G."/>
            <person name="Frelichowski J.E."/>
            <person name="Scheffler J.A."/>
            <person name="Scheffler B.E."/>
            <person name="Wendel J.F."/>
        </authorList>
    </citation>
    <scope>NUCLEOTIDE SEQUENCE [LARGE SCALE GENOMIC DNA]</scope>
    <source>
        <strain evidence="3">157</strain>
        <tissue evidence="3">Leaf</tissue>
    </source>
</reference>
<feature type="region of interest" description="Disordered" evidence="1">
    <location>
        <begin position="331"/>
        <end position="352"/>
    </location>
</feature>
<name>A0A7J8M071_9ROSI</name>
<feature type="compositionally biased region" description="Polar residues" evidence="1">
    <location>
        <begin position="618"/>
        <end position="631"/>
    </location>
</feature>
<dbReference type="EMBL" id="JABEZX010000006">
    <property type="protein sequence ID" value="MBA0558020.1"/>
    <property type="molecule type" value="Genomic_DNA"/>
</dbReference>
<feature type="compositionally biased region" description="Basic residues" evidence="1">
    <location>
        <begin position="471"/>
        <end position="480"/>
    </location>
</feature>
<evidence type="ECO:0000256" key="1">
    <source>
        <dbReference type="SAM" id="MobiDB-lite"/>
    </source>
</evidence>
<dbReference type="AlphaFoldDB" id="A0A7J8M071"/>
<feature type="region of interest" description="Disordered" evidence="1">
    <location>
        <begin position="1094"/>
        <end position="1121"/>
    </location>
</feature>
<feature type="compositionally biased region" description="Basic residues" evidence="1">
    <location>
        <begin position="638"/>
        <end position="654"/>
    </location>
</feature>
<sequence length="1260" mass="138317">MSSSGNNLGRGSAGLPSDIPPLPQCLPLEPITLGSQKYTRSGELSRVLGIPLRGSTSEDHSFGVSRSKLSPPVATEELKNFKESVQDASRKARYSPFLFCDMVHMHTMFSVQCRHHIFTVFFSALVHCAYFITVMIPDIYELWTLDMVWLLNLLCLSIRERVKKLCESISKLERYKEALGSKKLQRSDISSERTSGASIAKMGSQIHRNAHEIVTQRLEDRPKVVGLNKRVRTSFSDLWADNRTAVNPRQQGTIEQDGDLLPAVNGGSAQNEEKIRRLPGDGWETKMKRKRSVAAVGNRVANAGRDIKRAMQLKLSSESKLRSCDTLGFRSKSSPGVSGINRSDGSFEASGSNANTVLRNELESTSIPRDRAAMLEQRVVIKTNNKVSPQEENQSSGSSTMLKAKVSRAPRTGSIMVLDSSSKVNLSSGALQGWGEQPNLNKVQALGVASNKKRPMSTGSSHAISQWGGQRPHKISRTRRANLVSPVSNAEPQISSQGISTPDFSARVSIGTGGSLLGSSVDNVTPKVKREPENVSSPFGLSESEESEAGDNKSKEKGIDSCEVSLPASQKAGPFLLPTRKNKNTNEIGDGVRRQGRNGSSAPPLARPGVHPMREKLNNLTTTKLIQNARSASDKNRSKTGRPPSKKLKDRKASRVGLMLNNVSSDFTGESDEDDRDELFAAATSARNSSSLACSGPFWKKMGSIFSSVSSEDTSYLRQQLSLAEELDESLSQIFGDGFNVLGIVQKDAPNSVEEMAKTNAAYERFDIKKFDKVTPLYQRVLSALIEEDDSDELYHRIEAKNMSLHYASDDSHCGSCNLMDVEFRDRDKMESEVESNADFQCQRNSLLDRLSGDVSVASNTFRNGSMSNSLHSSERWLGDDDFSHLDTGPVSEICSTDLGQLQHKEINVSDSPLDSQYQLMGVDDKLLLELTSIGLYPDSLPDLAEGEEAINQNVFELNDCLYQQIQKKKKKLGNIDKAIDNGRDVERRNIEHVAMDQLIEIAYRRRLACRRSNSSKSAVRKVSKQVALAFVKRTLDKCQKFEQTGTSCFSEPALQDVMFSVPPCSNEAKSVDCIGSGTASNICNETSNHQAEARGSGAVSSTFERFDTSDAHPGIHNKGRKREVLIDEVVGSASSRVTSTTLDGKVGGANGKRSESRDERKIKAKAKQKNNNLSSSRNGRASSPGKNHGSSTKEVEEPMDFGNLQLNELDTMEELGVPNELAPQDLSSWLNFDEDGLQDHDSIGLEIPMDDLSDLKFAF</sequence>
<evidence type="ECO:0000313" key="3">
    <source>
        <dbReference type="EMBL" id="MBA0558020.1"/>
    </source>
</evidence>
<feature type="region of interest" description="Disordered" evidence="1">
    <location>
        <begin position="1138"/>
        <end position="1200"/>
    </location>
</feature>
<dbReference type="Proteomes" id="UP000593572">
    <property type="component" value="Unassembled WGS sequence"/>
</dbReference>
<protein>
    <submittedName>
        <fullName evidence="3">Uncharacterized protein</fullName>
    </submittedName>
</protein>
<feature type="compositionally biased region" description="Polar residues" evidence="1">
    <location>
        <begin position="382"/>
        <end position="401"/>
    </location>
</feature>
<dbReference type="PANTHER" id="PTHR31115:SF4">
    <property type="entry name" value="SPECTRIN BETA CHAIN, BRAIN"/>
    <property type="match status" value="1"/>
</dbReference>
<keyword evidence="2" id="KW-0812">Transmembrane</keyword>